<evidence type="ECO:0000259" key="5">
    <source>
        <dbReference type="PROSITE" id="PS51158"/>
    </source>
</evidence>
<dbReference type="Gene3D" id="3.20.200.10">
    <property type="entry name" value="MHCK/EF2 kinase"/>
    <property type="match status" value="1"/>
</dbReference>
<evidence type="ECO:0000256" key="1">
    <source>
        <dbReference type="ARBA" id="ARBA00022527"/>
    </source>
</evidence>
<evidence type="ECO:0000256" key="2">
    <source>
        <dbReference type="ARBA" id="ARBA00022679"/>
    </source>
</evidence>
<evidence type="ECO:0000256" key="4">
    <source>
        <dbReference type="SAM" id="MobiDB-lite"/>
    </source>
</evidence>
<evidence type="ECO:0000313" key="7">
    <source>
        <dbReference type="Proteomes" id="UP001215280"/>
    </source>
</evidence>
<dbReference type="Proteomes" id="UP001215280">
    <property type="component" value="Unassembled WGS sequence"/>
</dbReference>
<evidence type="ECO:0000256" key="3">
    <source>
        <dbReference type="ARBA" id="ARBA00022777"/>
    </source>
</evidence>
<sequence length="669" mass="73759">MSSATNAKENQSQKKPRFGQWGSAWAAPLCTESFRLCCVTAAARIMTSDFTSELWEIAQGYKKTASDHRLGMPRIQNSSPQKAVASAALKKATPGISRGPTRGAALLQELQDKREQGKKVKFTVTVCKSIEGKKIGIMTISPIPNIRPVENIHEDEQIYSALDHLCVQVQGYHAQLFPTAAKIRRQMVTFYAQETVAAKYFSIPDERLITGTVSEFLRFFLDQGHISKAQFEAKQLQLRLVVNESELVNNSARDTATFDLYFISQYPVGNSGFAVPSSAAPGSRSVRASSTSSRVSGAGPSNGRASATGAPITRFSAWPKPTSLFSRPCKMVEYKFKCYAVEVSGMEVTYSMPVEQQTESILVSEDWMTGRDNSEKAFQSGFLGSARIGNTEYALGQAQDIAINNGPHLSMLFCELKNLHHGDIIAKDLFSYAEDLNVSIPRFQFNVEGAILGGLEPCAEPGKDVLPHTHFLATCLLPCGPADLAIQKFTGNQDCGADPTDSMTMAIHAFSHYVPIYTDNNLVLCDLQGMYDRRKVMTLVDPQSHSSEADTTRRPYWDMGPNAIKTFLRHHLKVCHKNVLCNQLQLQDLEMEYAEVLGQASSLTFKITGAAQKASNGATPSRYIRFSPHGGGIHQAECRCQGFPIICRELVGLCSEWEGAESNFFIQRY</sequence>
<dbReference type="SUPFAM" id="SSF56112">
    <property type="entry name" value="Protein kinase-like (PK-like)"/>
    <property type="match status" value="1"/>
</dbReference>
<dbReference type="GO" id="GO:0004674">
    <property type="term" value="F:protein serine/threonine kinase activity"/>
    <property type="evidence" value="ECO:0007669"/>
    <property type="project" value="UniProtKB-KW"/>
</dbReference>
<keyword evidence="1" id="KW-0723">Serine/threonine-protein kinase</keyword>
<accession>A0AAD7NVG5</accession>
<dbReference type="InterPro" id="IPR011009">
    <property type="entry name" value="Kinase-like_dom_sf"/>
</dbReference>
<dbReference type="InterPro" id="IPR004166">
    <property type="entry name" value="a-kinase_dom"/>
</dbReference>
<dbReference type="Pfam" id="PF02816">
    <property type="entry name" value="Alpha_kinase"/>
    <property type="match status" value="1"/>
</dbReference>
<protein>
    <recommendedName>
        <fullName evidence="5">Alpha-type protein kinase domain-containing protein</fullName>
    </recommendedName>
</protein>
<keyword evidence="3" id="KW-0418">Kinase</keyword>
<comment type="caution">
    <text evidence="6">The sequence shown here is derived from an EMBL/GenBank/DDBJ whole genome shotgun (WGS) entry which is preliminary data.</text>
</comment>
<dbReference type="AlphaFoldDB" id="A0AAD7NVG5"/>
<evidence type="ECO:0000313" key="6">
    <source>
        <dbReference type="EMBL" id="KAJ7776798.1"/>
    </source>
</evidence>
<dbReference type="EMBL" id="JARJLG010000011">
    <property type="protein sequence ID" value="KAJ7776798.1"/>
    <property type="molecule type" value="Genomic_DNA"/>
</dbReference>
<keyword evidence="2" id="KW-0808">Transferase</keyword>
<keyword evidence="7" id="KW-1185">Reference proteome</keyword>
<feature type="compositionally biased region" description="Low complexity" evidence="4">
    <location>
        <begin position="281"/>
        <end position="301"/>
    </location>
</feature>
<dbReference type="GO" id="GO:0005524">
    <property type="term" value="F:ATP binding"/>
    <property type="evidence" value="ECO:0007669"/>
    <property type="project" value="InterPro"/>
</dbReference>
<feature type="region of interest" description="Disordered" evidence="4">
    <location>
        <begin position="281"/>
        <end position="308"/>
    </location>
</feature>
<organism evidence="6 7">
    <name type="scientific">Mycena maculata</name>
    <dbReference type="NCBI Taxonomy" id="230809"/>
    <lineage>
        <taxon>Eukaryota</taxon>
        <taxon>Fungi</taxon>
        <taxon>Dikarya</taxon>
        <taxon>Basidiomycota</taxon>
        <taxon>Agaricomycotina</taxon>
        <taxon>Agaricomycetes</taxon>
        <taxon>Agaricomycetidae</taxon>
        <taxon>Agaricales</taxon>
        <taxon>Marasmiineae</taxon>
        <taxon>Mycenaceae</taxon>
        <taxon>Mycena</taxon>
    </lineage>
</organism>
<reference evidence="6" key="1">
    <citation type="submission" date="2023-03" db="EMBL/GenBank/DDBJ databases">
        <title>Massive genome expansion in bonnet fungi (Mycena s.s.) driven by repeated elements and novel gene families across ecological guilds.</title>
        <authorList>
            <consortium name="Lawrence Berkeley National Laboratory"/>
            <person name="Harder C.B."/>
            <person name="Miyauchi S."/>
            <person name="Viragh M."/>
            <person name="Kuo A."/>
            <person name="Thoen E."/>
            <person name="Andreopoulos B."/>
            <person name="Lu D."/>
            <person name="Skrede I."/>
            <person name="Drula E."/>
            <person name="Henrissat B."/>
            <person name="Morin E."/>
            <person name="Kohler A."/>
            <person name="Barry K."/>
            <person name="LaButti K."/>
            <person name="Morin E."/>
            <person name="Salamov A."/>
            <person name="Lipzen A."/>
            <person name="Mereny Z."/>
            <person name="Hegedus B."/>
            <person name="Baldrian P."/>
            <person name="Stursova M."/>
            <person name="Weitz H."/>
            <person name="Taylor A."/>
            <person name="Grigoriev I.V."/>
            <person name="Nagy L.G."/>
            <person name="Martin F."/>
            <person name="Kauserud H."/>
        </authorList>
    </citation>
    <scope>NUCLEOTIDE SEQUENCE</scope>
    <source>
        <strain evidence="6">CBHHK188m</strain>
    </source>
</reference>
<gene>
    <name evidence="6" type="ORF">DFH07DRAFT_766500</name>
</gene>
<feature type="domain" description="Alpha-type protein kinase" evidence="5">
    <location>
        <begin position="492"/>
        <end position="589"/>
    </location>
</feature>
<dbReference type="PROSITE" id="PS51158">
    <property type="entry name" value="ALPHA_KINASE"/>
    <property type="match status" value="1"/>
</dbReference>
<proteinExistence type="predicted"/>
<name>A0AAD7NVG5_9AGAR</name>